<dbReference type="Gene3D" id="1.10.3470.10">
    <property type="entry name" value="ABC transporter involved in vitamin B12 uptake, BtuC"/>
    <property type="match status" value="1"/>
</dbReference>
<feature type="transmembrane region" description="Helical" evidence="6">
    <location>
        <begin position="166"/>
        <end position="183"/>
    </location>
</feature>
<dbReference type="Pfam" id="PF00950">
    <property type="entry name" value="ABC-3"/>
    <property type="match status" value="1"/>
</dbReference>
<keyword evidence="5 6" id="KW-0472">Membrane</keyword>
<dbReference type="STRING" id="410359.Pcal_1375"/>
<protein>
    <submittedName>
        <fullName evidence="7">ABC-3 protein</fullName>
    </submittedName>
</protein>
<dbReference type="GO" id="GO:0055085">
    <property type="term" value="P:transmembrane transport"/>
    <property type="evidence" value="ECO:0007669"/>
    <property type="project" value="InterPro"/>
</dbReference>
<feature type="transmembrane region" description="Helical" evidence="6">
    <location>
        <begin position="114"/>
        <end position="131"/>
    </location>
</feature>
<feature type="transmembrane region" description="Helical" evidence="6">
    <location>
        <begin position="270"/>
        <end position="289"/>
    </location>
</feature>
<evidence type="ECO:0000256" key="5">
    <source>
        <dbReference type="ARBA" id="ARBA00023136"/>
    </source>
</evidence>
<dbReference type="EMBL" id="CP000561">
    <property type="protein sequence ID" value="ABO08796.1"/>
    <property type="molecule type" value="Genomic_DNA"/>
</dbReference>
<dbReference type="GeneID" id="4910307"/>
<gene>
    <name evidence="7" type="ordered locus">Pcal_1375</name>
</gene>
<evidence type="ECO:0000256" key="6">
    <source>
        <dbReference type="SAM" id="Phobius"/>
    </source>
</evidence>
<feature type="transmembrane region" description="Helical" evidence="6">
    <location>
        <begin position="203"/>
        <end position="231"/>
    </location>
</feature>
<evidence type="ECO:0000313" key="8">
    <source>
        <dbReference type="Proteomes" id="UP000001431"/>
    </source>
</evidence>
<name>A3MVX9_PYRCJ</name>
<dbReference type="HOGENOM" id="CLU_904946_0_0_2"/>
<dbReference type="InterPro" id="IPR037294">
    <property type="entry name" value="ABC_BtuC-like"/>
</dbReference>
<dbReference type="AlphaFoldDB" id="A3MVX9"/>
<dbReference type="GO" id="GO:0043190">
    <property type="term" value="C:ATP-binding cassette (ABC) transporter complex"/>
    <property type="evidence" value="ECO:0007669"/>
    <property type="project" value="InterPro"/>
</dbReference>
<keyword evidence="3 6" id="KW-0812">Transmembrane</keyword>
<evidence type="ECO:0000256" key="1">
    <source>
        <dbReference type="ARBA" id="ARBA00004141"/>
    </source>
</evidence>
<organism evidence="7 8">
    <name type="scientific">Pyrobaculum calidifontis (strain DSM 21063 / JCM 11548 / VA1)</name>
    <dbReference type="NCBI Taxonomy" id="410359"/>
    <lineage>
        <taxon>Archaea</taxon>
        <taxon>Thermoproteota</taxon>
        <taxon>Thermoprotei</taxon>
        <taxon>Thermoproteales</taxon>
        <taxon>Thermoproteaceae</taxon>
        <taxon>Pyrobaculum</taxon>
    </lineage>
</organism>
<evidence type="ECO:0000313" key="7">
    <source>
        <dbReference type="EMBL" id="ABO08796.1"/>
    </source>
</evidence>
<dbReference type="RefSeq" id="WP_011850054.1">
    <property type="nucleotide sequence ID" value="NC_009073.1"/>
</dbReference>
<dbReference type="eggNOG" id="arCOG01006">
    <property type="taxonomic scope" value="Archaea"/>
</dbReference>
<dbReference type="OrthoDB" id="29099at2157"/>
<dbReference type="Proteomes" id="UP000001431">
    <property type="component" value="Chromosome"/>
</dbReference>
<evidence type="ECO:0000256" key="2">
    <source>
        <dbReference type="ARBA" id="ARBA00008034"/>
    </source>
</evidence>
<accession>A3MVX9</accession>
<dbReference type="SUPFAM" id="SSF81345">
    <property type="entry name" value="ABC transporter involved in vitamin B12 uptake, BtuC"/>
    <property type="match status" value="1"/>
</dbReference>
<keyword evidence="4 6" id="KW-1133">Transmembrane helix</keyword>
<dbReference type="PANTHER" id="PTHR30477">
    <property type="entry name" value="ABC-TRANSPORTER METAL-BINDING PROTEIN"/>
    <property type="match status" value="1"/>
</dbReference>
<dbReference type="KEGG" id="pcl:Pcal_1375"/>
<comment type="similarity">
    <text evidence="2">Belongs to the ABC-3 integral membrane protein family.</text>
</comment>
<proteinExistence type="inferred from homology"/>
<dbReference type="InterPro" id="IPR001626">
    <property type="entry name" value="ABC_TroCD"/>
</dbReference>
<sequence length="293" mass="30564">MRILIEVSAAVLAAAALVHAYFVAPLLFWPLVSLMASSAVLAAHSPMALSRRMTFLAHAQAHSILTASLLAAIPAAALGAGLSSPLFLAFTLVAMVLLNFAVLAVERLGYARDVATGVVMSLQVSATVALLYLVRLVYAAVVDPLAVLTGEYVLITPRDVAQQAPLLAAAAVFPLAFGVKYLYAAVDEQYARAVGIRVGLYDFGYVFSMSIAAAAGIYALGALMPAVLLVMPGAVAARQSKRLLDQIPLSTSFGVLSAAVAHFLYTALPWLWPSAALGLVLALLLAVGFRGRG</sequence>
<evidence type="ECO:0000256" key="4">
    <source>
        <dbReference type="ARBA" id="ARBA00022989"/>
    </source>
</evidence>
<feature type="transmembrane region" description="Helical" evidence="6">
    <location>
        <begin position="86"/>
        <end position="105"/>
    </location>
</feature>
<keyword evidence="8" id="KW-1185">Reference proteome</keyword>
<evidence type="ECO:0000256" key="3">
    <source>
        <dbReference type="ARBA" id="ARBA00022692"/>
    </source>
</evidence>
<comment type="subcellular location">
    <subcellularLocation>
        <location evidence="1">Membrane</location>
        <topology evidence="1">Multi-pass membrane protein</topology>
    </subcellularLocation>
</comment>
<reference evidence="7" key="1">
    <citation type="submission" date="2007-02" db="EMBL/GenBank/DDBJ databases">
        <title>Complete sequence of Pyrobaculum calidifontis JCM 11548.</title>
        <authorList>
            <consortium name="US DOE Joint Genome Institute"/>
            <person name="Copeland A."/>
            <person name="Lucas S."/>
            <person name="Lapidus A."/>
            <person name="Barry K."/>
            <person name="Glavina del Rio T."/>
            <person name="Dalin E."/>
            <person name="Tice H."/>
            <person name="Pitluck S."/>
            <person name="Chain P."/>
            <person name="Malfatti S."/>
            <person name="Shin M."/>
            <person name="Vergez L."/>
            <person name="Schmutz J."/>
            <person name="Larimer F."/>
            <person name="Land M."/>
            <person name="Hauser L."/>
            <person name="Kyrpides N."/>
            <person name="Mikhailova N."/>
            <person name="Cozen A.E."/>
            <person name="Fitz-Gibbon S.T."/>
            <person name="House C.H."/>
            <person name="Saltikov C."/>
            <person name="Lowe T.M."/>
            <person name="Richardson P."/>
        </authorList>
    </citation>
    <scope>NUCLEOTIDE SEQUENCE [LARGE SCALE GENOMIC DNA]</scope>
    <source>
        <strain evidence="7">JCM 11548</strain>
    </source>
</reference>
<dbReference type="PANTHER" id="PTHR30477:SF21">
    <property type="entry name" value="ABC-3 PROTEIN"/>
    <property type="match status" value="1"/>
</dbReference>